<feature type="domain" description="Phospholipase D-like" evidence="8">
    <location>
        <begin position="90"/>
        <end position="233"/>
    </location>
</feature>
<evidence type="ECO:0000256" key="6">
    <source>
        <dbReference type="ARBA" id="ARBA00043167"/>
    </source>
</evidence>
<keyword evidence="1" id="KW-0378">Hydrolase</keyword>
<dbReference type="GO" id="GO:0016891">
    <property type="term" value="F:RNA endonuclease activity producing 5'-phosphomonoesters, hydrolytic mechanism"/>
    <property type="evidence" value="ECO:0007669"/>
    <property type="project" value="TreeGrafter"/>
</dbReference>
<dbReference type="OrthoDB" id="5205528at2759"/>
<protein>
    <recommendedName>
        <fullName evidence="5">Mitochondrial cardiolipin hydrolase</fullName>
    </recommendedName>
    <alternativeName>
        <fullName evidence="6">Mitochondrial phospholipase</fullName>
    </alternativeName>
</protein>
<dbReference type="Pfam" id="PF13091">
    <property type="entry name" value="PLDc_2"/>
    <property type="match status" value="1"/>
</dbReference>
<name>B4J7F7_DROGR</name>
<gene>
    <name evidence="9" type="primary">Dgri\GH20648</name>
    <name evidence="9" type="ORF">Dgri_GH20648</name>
</gene>
<dbReference type="Proteomes" id="UP000001070">
    <property type="component" value="Unassembled WGS sequence"/>
</dbReference>
<dbReference type="InterPro" id="IPR025202">
    <property type="entry name" value="PLD-like_dom"/>
</dbReference>
<dbReference type="eggNOG" id="ENOG502RXG9">
    <property type="taxonomic scope" value="Eukaryota"/>
</dbReference>
<dbReference type="GO" id="GO:0005739">
    <property type="term" value="C:mitochondrion"/>
    <property type="evidence" value="ECO:0007669"/>
    <property type="project" value="TreeGrafter"/>
</dbReference>
<dbReference type="SUPFAM" id="SSF56024">
    <property type="entry name" value="Phospholipase D/nuclease"/>
    <property type="match status" value="1"/>
</dbReference>
<evidence type="ECO:0000256" key="5">
    <source>
        <dbReference type="ARBA" id="ARBA00040549"/>
    </source>
</evidence>
<dbReference type="SMR" id="B4J7F7"/>
<comment type="similarity">
    <text evidence="4">Belongs to the phospholipase D family. MitoPLD/Zucchini subfamily.</text>
</comment>
<evidence type="ECO:0000313" key="9">
    <source>
        <dbReference type="EMBL" id="EDW01081.1"/>
    </source>
</evidence>
<evidence type="ECO:0000256" key="7">
    <source>
        <dbReference type="SAM" id="Phobius"/>
    </source>
</evidence>
<dbReference type="PANTHER" id="PTHR43856:SF1">
    <property type="entry name" value="MITOCHONDRIAL CARDIOLIPIN HYDROLASE"/>
    <property type="match status" value="1"/>
</dbReference>
<evidence type="ECO:0000256" key="3">
    <source>
        <dbReference type="ARBA" id="ARBA00023098"/>
    </source>
</evidence>
<dbReference type="InterPro" id="IPR051406">
    <property type="entry name" value="PLD_domain"/>
</dbReference>
<dbReference type="GO" id="GO:0016042">
    <property type="term" value="P:lipid catabolic process"/>
    <property type="evidence" value="ECO:0007669"/>
    <property type="project" value="UniProtKB-KW"/>
</dbReference>
<keyword evidence="2" id="KW-0442">Lipid degradation</keyword>
<dbReference type="InParanoid" id="B4J7F7"/>
<dbReference type="OMA" id="EGRMYHC"/>
<dbReference type="PANTHER" id="PTHR43856">
    <property type="entry name" value="CARDIOLIPIN HYDROLASE"/>
    <property type="match status" value="1"/>
</dbReference>
<accession>B4J7F7</accession>
<reference evidence="9 10" key="1">
    <citation type="journal article" date="2007" name="Nature">
        <title>Evolution of genes and genomes on the Drosophila phylogeny.</title>
        <authorList>
            <consortium name="Drosophila 12 Genomes Consortium"/>
            <person name="Clark A.G."/>
            <person name="Eisen M.B."/>
            <person name="Smith D.R."/>
            <person name="Bergman C.M."/>
            <person name="Oliver B."/>
            <person name="Markow T.A."/>
            <person name="Kaufman T.C."/>
            <person name="Kellis M."/>
            <person name="Gelbart W."/>
            <person name="Iyer V.N."/>
            <person name="Pollard D.A."/>
            <person name="Sackton T.B."/>
            <person name="Larracuente A.M."/>
            <person name="Singh N.D."/>
            <person name="Abad J.P."/>
            <person name="Abt D.N."/>
            <person name="Adryan B."/>
            <person name="Aguade M."/>
            <person name="Akashi H."/>
            <person name="Anderson W.W."/>
            <person name="Aquadro C.F."/>
            <person name="Ardell D.H."/>
            <person name="Arguello R."/>
            <person name="Artieri C.G."/>
            <person name="Barbash D.A."/>
            <person name="Barker D."/>
            <person name="Barsanti P."/>
            <person name="Batterham P."/>
            <person name="Batzoglou S."/>
            <person name="Begun D."/>
            <person name="Bhutkar A."/>
            <person name="Blanco E."/>
            <person name="Bosak S.A."/>
            <person name="Bradley R.K."/>
            <person name="Brand A.D."/>
            <person name="Brent M.R."/>
            <person name="Brooks A.N."/>
            <person name="Brown R.H."/>
            <person name="Butlin R.K."/>
            <person name="Caggese C."/>
            <person name="Calvi B.R."/>
            <person name="Bernardo de Carvalho A."/>
            <person name="Caspi A."/>
            <person name="Castrezana S."/>
            <person name="Celniker S.E."/>
            <person name="Chang J.L."/>
            <person name="Chapple C."/>
            <person name="Chatterji S."/>
            <person name="Chinwalla A."/>
            <person name="Civetta A."/>
            <person name="Clifton S.W."/>
            <person name="Comeron J.M."/>
            <person name="Costello J.C."/>
            <person name="Coyne J.A."/>
            <person name="Daub J."/>
            <person name="David R.G."/>
            <person name="Delcher A.L."/>
            <person name="Delehaunty K."/>
            <person name="Do C.B."/>
            <person name="Ebling H."/>
            <person name="Edwards K."/>
            <person name="Eickbush T."/>
            <person name="Evans J.D."/>
            <person name="Filipski A."/>
            <person name="Findeiss S."/>
            <person name="Freyhult E."/>
            <person name="Fulton L."/>
            <person name="Fulton R."/>
            <person name="Garcia A.C."/>
            <person name="Gardiner A."/>
            <person name="Garfield D.A."/>
            <person name="Garvin B.E."/>
            <person name="Gibson G."/>
            <person name="Gilbert D."/>
            <person name="Gnerre S."/>
            <person name="Godfrey J."/>
            <person name="Good R."/>
            <person name="Gotea V."/>
            <person name="Gravely B."/>
            <person name="Greenberg A.J."/>
            <person name="Griffiths-Jones S."/>
            <person name="Gross S."/>
            <person name="Guigo R."/>
            <person name="Gustafson E.A."/>
            <person name="Haerty W."/>
            <person name="Hahn M.W."/>
            <person name="Halligan D.L."/>
            <person name="Halpern A.L."/>
            <person name="Halter G.M."/>
            <person name="Han M.V."/>
            <person name="Heger A."/>
            <person name="Hillier L."/>
            <person name="Hinrichs A.S."/>
            <person name="Holmes I."/>
            <person name="Hoskins R.A."/>
            <person name="Hubisz M.J."/>
            <person name="Hultmark D."/>
            <person name="Huntley M.A."/>
            <person name="Jaffe D.B."/>
            <person name="Jagadeeshan S."/>
            <person name="Jeck W.R."/>
            <person name="Johnson J."/>
            <person name="Jones C.D."/>
            <person name="Jordan W.C."/>
            <person name="Karpen G.H."/>
            <person name="Kataoka E."/>
            <person name="Keightley P.D."/>
            <person name="Kheradpour P."/>
            <person name="Kirkness E.F."/>
            <person name="Koerich L.B."/>
            <person name="Kristiansen K."/>
            <person name="Kudrna D."/>
            <person name="Kulathinal R.J."/>
            <person name="Kumar S."/>
            <person name="Kwok R."/>
            <person name="Lander E."/>
            <person name="Langley C.H."/>
            <person name="Lapoint R."/>
            <person name="Lazzaro B.P."/>
            <person name="Lee S.J."/>
            <person name="Levesque L."/>
            <person name="Li R."/>
            <person name="Lin C.F."/>
            <person name="Lin M.F."/>
            <person name="Lindblad-Toh K."/>
            <person name="Llopart A."/>
            <person name="Long M."/>
            <person name="Low L."/>
            <person name="Lozovsky E."/>
            <person name="Lu J."/>
            <person name="Luo M."/>
            <person name="Machado C.A."/>
            <person name="Makalowski W."/>
            <person name="Marzo M."/>
            <person name="Matsuda M."/>
            <person name="Matzkin L."/>
            <person name="McAllister B."/>
            <person name="McBride C.S."/>
            <person name="McKernan B."/>
            <person name="McKernan K."/>
            <person name="Mendez-Lago M."/>
            <person name="Minx P."/>
            <person name="Mollenhauer M.U."/>
            <person name="Montooth K."/>
            <person name="Mount S.M."/>
            <person name="Mu X."/>
            <person name="Myers E."/>
            <person name="Negre B."/>
            <person name="Newfeld S."/>
            <person name="Nielsen R."/>
            <person name="Noor M.A."/>
            <person name="O'Grady P."/>
            <person name="Pachter L."/>
            <person name="Papaceit M."/>
            <person name="Parisi M.J."/>
            <person name="Parisi M."/>
            <person name="Parts L."/>
            <person name="Pedersen J.S."/>
            <person name="Pesole G."/>
            <person name="Phillippy A.M."/>
            <person name="Ponting C.P."/>
            <person name="Pop M."/>
            <person name="Porcelli D."/>
            <person name="Powell J.R."/>
            <person name="Prohaska S."/>
            <person name="Pruitt K."/>
            <person name="Puig M."/>
            <person name="Quesneville H."/>
            <person name="Ram K.R."/>
            <person name="Rand D."/>
            <person name="Rasmussen M.D."/>
            <person name="Reed L.K."/>
            <person name="Reenan R."/>
            <person name="Reily A."/>
            <person name="Remington K.A."/>
            <person name="Rieger T.T."/>
            <person name="Ritchie M.G."/>
            <person name="Robin C."/>
            <person name="Rogers Y.H."/>
            <person name="Rohde C."/>
            <person name="Rozas J."/>
            <person name="Rubenfield M.J."/>
            <person name="Ruiz A."/>
            <person name="Russo S."/>
            <person name="Salzberg S.L."/>
            <person name="Sanchez-Gracia A."/>
            <person name="Saranga D.J."/>
            <person name="Sato H."/>
            <person name="Schaeffer S.W."/>
            <person name="Schatz M.C."/>
            <person name="Schlenke T."/>
            <person name="Schwartz R."/>
            <person name="Segarra C."/>
            <person name="Singh R.S."/>
            <person name="Sirot L."/>
            <person name="Sirota M."/>
            <person name="Sisneros N.B."/>
            <person name="Smith C.D."/>
            <person name="Smith T.F."/>
            <person name="Spieth J."/>
            <person name="Stage D.E."/>
            <person name="Stark A."/>
            <person name="Stephan W."/>
            <person name="Strausberg R.L."/>
            <person name="Strempel S."/>
            <person name="Sturgill D."/>
            <person name="Sutton G."/>
            <person name="Sutton G.G."/>
            <person name="Tao W."/>
            <person name="Teichmann S."/>
            <person name="Tobari Y.N."/>
            <person name="Tomimura Y."/>
            <person name="Tsolas J.M."/>
            <person name="Valente V.L."/>
            <person name="Venter E."/>
            <person name="Venter J.C."/>
            <person name="Vicario S."/>
            <person name="Vieira F.G."/>
            <person name="Vilella A.J."/>
            <person name="Villasante A."/>
            <person name="Walenz B."/>
            <person name="Wang J."/>
            <person name="Wasserman M."/>
            <person name="Watts T."/>
            <person name="Wilson D."/>
            <person name="Wilson R.K."/>
            <person name="Wing R.A."/>
            <person name="Wolfner M.F."/>
            <person name="Wong A."/>
            <person name="Wong G.K."/>
            <person name="Wu C.I."/>
            <person name="Wu G."/>
            <person name="Yamamoto D."/>
            <person name="Yang H.P."/>
            <person name="Yang S.P."/>
            <person name="Yorke J.A."/>
            <person name="Yoshida K."/>
            <person name="Zdobnov E."/>
            <person name="Zhang P."/>
            <person name="Zhang Y."/>
            <person name="Zimin A.V."/>
            <person name="Baldwin J."/>
            <person name="Abdouelleil A."/>
            <person name="Abdulkadir J."/>
            <person name="Abebe A."/>
            <person name="Abera B."/>
            <person name="Abreu J."/>
            <person name="Acer S.C."/>
            <person name="Aftuck L."/>
            <person name="Alexander A."/>
            <person name="An P."/>
            <person name="Anderson E."/>
            <person name="Anderson S."/>
            <person name="Arachi H."/>
            <person name="Azer M."/>
            <person name="Bachantsang P."/>
            <person name="Barry A."/>
            <person name="Bayul T."/>
            <person name="Berlin A."/>
            <person name="Bessette D."/>
            <person name="Bloom T."/>
            <person name="Blye J."/>
            <person name="Boguslavskiy L."/>
            <person name="Bonnet C."/>
            <person name="Boukhgalter B."/>
            <person name="Bourzgui I."/>
            <person name="Brown A."/>
            <person name="Cahill P."/>
            <person name="Channer S."/>
            <person name="Cheshatsang Y."/>
            <person name="Chuda L."/>
            <person name="Citroen M."/>
            <person name="Collymore A."/>
            <person name="Cooke P."/>
            <person name="Costello M."/>
            <person name="D'Aco K."/>
            <person name="Daza R."/>
            <person name="De Haan G."/>
            <person name="DeGray S."/>
            <person name="DeMaso C."/>
            <person name="Dhargay N."/>
            <person name="Dooley K."/>
            <person name="Dooley E."/>
            <person name="Doricent M."/>
            <person name="Dorje P."/>
            <person name="Dorjee K."/>
            <person name="Dupes A."/>
            <person name="Elong R."/>
            <person name="Falk J."/>
            <person name="Farina A."/>
            <person name="Faro S."/>
            <person name="Ferguson D."/>
            <person name="Fisher S."/>
            <person name="Foley C.D."/>
            <person name="Franke A."/>
            <person name="Friedrich D."/>
            <person name="Gadbois L."/>
            <person name="Gearin G."/>
            <person name="Gearin C.R."/>
            <person name="Giannoukos G."/>
            <person name="Goode T."/>
            <person name="Graham J."/>
            <person name="Grandbois E."/>
            <person name="Grewal S."/>
            <person name="Gyaltsen K."/>
            <person name="Hafez N."/>
            <person name="Hagos B."/>
            <person name="Hall J."/>
            <person name="Henson C."/>
            <person name="Hollinger A."/>
            <person name="Honan T."/>
            <person name="Huard M.D."/>
            <person name="Hughes L."/>
            <person name="Hurhula B."/>
            <person name="Husby M.E."/>
            <person name="Kamat A."/>
            <person name="Kanga B."/>
            <person name="Kashin S."/>
            <person name="Khazanovich D."/>
            <person name="Kisner P."/>
            <person name="Lance K."/>
            <person name="Lara M."/>
            <person name="Lee W."/>
            <person name="Lennon N."/>
            <person name="Letendre F."/>
            <person name="LeVine R."/>
            <person name="Lipovsky A."/>
            <person name="Liu X."/>
            <person name="Liu J."/>
            <person name="Liu S."/>
            <person name="Lokyitsang T."/>
            <person name="Lokyitsang Y."/>
            <person name="Lubonja R."/>
            <person name="Lui A."/>
            <person name="MacDonald P."/>
            <person name="Magnisalis V."/>
            <person name="Maru K."/>
            <person name="Matthews C."/>
            <person name="McCusker W."/>
            <person name="McDonough S."/>
            <person name="Mehta T."/>
            <person name="Meldrim J."/>
            <person name="Meneus L."/>
            <person name="Mihai O."/>
            <person name="Mihalev A."/>
            <person name="Mihova T."/>
            <person name="Mittelman R."/>
            <person name="Mlenga V."/>
            <person name="Montmayeur A."/>
            <person name="Mulrain L."/>
            <person name="Navidi A."/>
            <person name="Naylor J."/>
            <person name="Negash T."/>
            <person name="Nguyen T."/>
            <person name="Nguyen N."/>
            <person name="Nicol R."/>
            <person name="Norbu C."/>
            <person name="Norbu N."/>
            <person name="Novod N."/>
            <person name="O'Neill B."/>
            <person name="Osman S."/>
            <person name="Markiewicz E."/>
            <person name="Oyono O.L."/>
            <person name="Patti C."/>
            <person name="Phunkhang P."/>
            <person name="Pierre F."/>
            <person name="Priest M."/>
            <person name="Raghuraman S."/>
            <person name="Rege F."/>
            <person name="Reyes R."/>
            <person name="Rise C."/>
            <person name="Rogov P."/>
            <person name="Ross K."/>
            <person name="Ryan E."/>
            <person name="Settipalli S."/>
            <person name="Shea T."/>
            <person name="Sherpa N."/>
            <person name="Shi L."/>
            <person name="Shih D."/>
            <person name="Sparrow T."/>
            <person name="Spaulding J."/>
            <person name="Stalker J."/>
            <person name="Stange-Thomann N."/>
            <person name="Stavropoulos S."/>
            <person name="Stone C."/>
            <person name="Strader C."/>
            <person name="Tesfaye S."/>
            <person name="Thomson T."/>
            <person name="Thoulutsang Y."/>
            <person name="Thoulutsang D."/>
            <person name="Topham K."/>
            <person name="Topping I."/>
            <person name="Tsamla T."/>
            <person name="Vassiliev H."/>
            <person name="Vo A."/>
            <person name="Wangchuk T."/>
            <person name="Wangdi T."/>
            <person name="Weiand M."/>
            <person name="Wilkinson J."/>
            <person name="Wilson A."/>
            <person name="Yadav S."/>
            <person name="Young G."/>
            <person name="Yu Q."/>
            <person name="Zembek L."/>
            <person name="Zhong D."/>
            <person name="Zimmer A."/>
            <person name="Zwirko Z."/>
            <person name="Jaffe D.B."/>
            <person name="Alvarez P."/>
            <person name="Brockman W."/>
            <person name="Butler J."/>
            <person name="Chin C."/>
            <person name="Gnerre S."/>
            <person name="Grabherr M."/>
            <person name="Kleber M."/>
            <person name="Mauceli E."/>
            <person name="MacCallum I."/>
        </authorList>
    </citation>
    <scope>NUCLEOTIDE SEQUENCE [LARGE SCALE GENOMIC DNA]</scope>
    <source>
        <strain evidence="10">Tucson 15287-2541.00</strain>
    </source>
</reference>
<evidence type="ECO:0000259" key="8">
    <source>
        <dbReference type="Pfam" id="PF13091"/>
    </source>
</evidence>
<sequence>MVLQFMNRISTVHHWATIGIGFGLGFGTVTLWHLGKLIRDQLKPQRELHEVFMFNELRYQCLQEHRKHNQAGTKCVCTNEYCVDRLVDQIVQELGRAKYSIDLAMFTLNSVSLERALLAAHRRGVIVRIILNKYSSSYDLSAAISRMITLGVLVRTVTSRYIMHHKFCVIDGCVRVEQICQRRRRSFGPPQPTLINGSLNWTDSGCTSNWESMVISTQPQLVSTFEAEFNRLWNSLEAKKLPKLVQTSL</sequence>
<dbReference type="Gene3D" id="3.30.870.10">
    <property type="entry name" value="Endonuclease Chain A"/>
    <property type="match status" value="1"/>
</dbReference>
<dbReference type="GO" id="GO:0034587">
    <property type="term" value="P:piRNA processing"/>
    <property type="evidence" value="ECO:0007669"/>
    <property type="project" value="TreeGrafter"/>
</dbReference>
<dbReference type="EMBL" id="CH916367">
    <property type="protein sequence ID" value="EDW01081.1"/>
    <property type="molecule type" value="Genomic_DNA"/>
</dbReference>
<dbReference type="STRING" id="7222.B4J7F7"/>
<keyword evidence="7" id="KW-0472">Membrane</keyword>
<keyword evidence="3" id="KW-0443">Lipid metabolism</keyword>
<feature type="transmembrane region" description="Helical" evidence="7">
    <location>
        <begin position="12"/>
        <end position="34"/>
    </location>
</feature>
<evidence type="ECO:0000256" key="2">
    <source>
        <dbReference type="ARBA" id="ARBA00022963"/>
    </source>
</evidence>
<dbReference type="PhylomeDB" id="B4J7F7"/>
<dbReference type="AlphaFoldDB" id="B4J7F7"/>
<keyword evidence="7" id="KW-0812">Transmembrane</keyword>
<keyword evidence="10" id="KW-1185">Reference proteome</keyword>
<evidence type="ECO:0000256" key="4">
    <source>
        <dbReference type="ARBA" id="ARBA00038012"/>
    </source>
</evidence>
<evidence type="ECO:0000313" key="10">
    <source>
        <dbReference type="Proteomes" id="UP000001070"/>
    </source>
</evidence>
<dbReference type="HOGENOM" id="CLU_080814_0_1_1"/>
<evidence type="ECO:0000256" key="1">
    <source>
        <dbReference type="ARBA" id="ARBA00022801"/>
    </source>
</evidence>
<proteinExistence type="inferred from homology"/>
<organism evidence="10">
    <name type="scientific">Drosophila grimshawi</name>
    <name type="common">Hawaiian fruit fly</name>
    <name type="synonym">Idiomyia grimshawi</name>
    <dbReference type="NCBI Taxonomy" id="7222"/>
    <lineage>
        <taxon>Eukaryota</taxon>
        <taxon>Metazoa</taxon>
        <taxon>Ecdysozoa</taxon>
        <taxon>Arthropoda</taxon>
        <taxon>Hexapoda</taxon>
        <taxon>Insecta</taxon>
        <taxon>Pterygota</taxon>
        <taxon>Neoptera</taxon>
        <taxon>Endopterygota</taxon>
        <taxon>Diptera</taxon>
        <taxon>Brachycera</taxon>
        <taxon>Muscomorpha</taxon>
        <taxon>Ephydroidea</taxon>
        <taxon>Drosophilidae</taxon>
        <taxon>Drosophila</taxon>
        <taxon>Hawaiian Drosophila</taxon>
    </lineage>
</organism>
<keyword evidence="7" id="KW-1133">Transmembrane helix</keyword>